<dbReference type="AlphaFoldDB" id="A0AAJ6YJP3"/>
<organism evidence="1 2">
    <name type="scientific">Ceratosolen solmsi marchali</name>
    <dbReference type="NCBI Taxonomy" id="326594"/>
    <lineage>
        <taxon>Eukaryota</taxon>
        <taxon>Metazoa</taxon>
        <taxon>Ecdysozoa</taxon>
        <taxon>Arthropoda</taxon>
        <taxon>Hexapoda</taxon>
        <taxon>Insecta</taxon>
        <taxon>Pterygota</taxon>
        <taxon>Neoptera</taxon>
        <taxon>Endopterygota</taxon>
        <taxon>Hymenoptera</taxon>
        <taxon>Apocrita</taxon>
        <taxon>Proctotrupomorpha</taxon>
        <taxon>Chalcidoidea</taxon>
        <taxon>Agaonidae</taxon>
        <taxon>Agaoninae</taxon>
        <taxon>Ceratosolen</taxon>
    </lineage>
</organism>
<dbReference type="RefSeq" id="XP_011499302.1">
    <property type="nucleotide sequence ID" value="XM_011501000.1"/>
</dbReference>
<dbReference type="PANTHER" id="PTHR21398:SF22">
    <property type="entry name" value="IP12060P-RELATED"/>
    <property type="match status" value="1"/>
</dbReference>
<reference evidence="2" key="1">
    <citation type="submission" date="2025-08" db="UniProtKB">
        <authorList>
            <consortium name="RefSeq"/>
        </authorList>
    </citation>
    <scope>IDENTIFICATION</scope>
</reference>
<evidence type="ECO:0000313" key="1">
    <source>
        <dbReference type="Proteomes" id="UP000695007"/>
    </source>
</evidence>
<dbReference type="InterPro" id="IPR006631">
    <property type="entry name" value="DM4_12"/>
</dbReference>
<gene>
    <name evidence="2" type="primary">LOC105363332</name>
</gene>
<dbReference type="SMART" id="SM00718">
    <property type="entry name" value="DM4_12"/>
    <property type="match status" value="1"/>
</dbReference>
<dbReference type="PANTHER" id="PTHR21398">
    <property type="entry name" value="AGAP007094-PA"/>
    <property type="match status" value="1"/>
</dbReference>
<dbReference type="Pfam" id="PF07841">
    <property type="entry name" value="DM4_12"/>
    <property type="match status" value="1"/>
</dbReference>
<keyword evidence="1" id="KW-1185">Reference proteome</keyword>
<protein>
    <submittedName>
        <fullName evidence="2">Uncharacterized protein LOC105363332</fullName>
    </submittedName>
</protein>
<accession>A0AAJ6YJP3</accession>
<evidence type="ECO:0000313" key="2">
    <source>
        <dbReference type="RefSeq" id="XP_011499302.1"/>
    </source>
</evidence>
<dbReference type="KEGG" id="csol:105363332"/>
<dbReference type="GeneID" id="105363332"/>
<sequence>MSDAVHRQLRALSYPKESEMGLFFALAIPLDDPMSTKSISVAFFFEANYELPNAISRDEHGETWRRRRSIDRKTIYTILESKFENLGFPGRQCLLRSICETSRERDRLHGHNGLIGDLMRITFTPSSSAEEGLPLEYADAEGADMDTDCSLIYHSCPFSIYQYITDVLK</sequence>
<name>A0AAJ6YJP3_9HYME</name>
<proteinExistence type="predicted"/>
<dbReference type="Proteomes" id="UP000695007">
    <property type="component" value="Unplaced"/>
</dbReference>